<feature type="region of interest" description="Disordered" evidence="1">
    <location>
        <begin position="91"/>
        <end position="158"/>
    </location>
</feature>
<dbReference type="PANTHER" id="PTHR39472:SF1">
    <property type="entry name" value="EXPRESSED PROTEIN"/>
    <property type="match status" value="1"/>
</dbReference>
<feature type="compositionally biased region" description="Acidic residues" evidence="1">
    <location>
        <begin position="364"/>
        <end position="374"/>
    </location>
</feature>
<evidence type="ECO:0000256" key="1">
    <source>
        <dbReference type="SAM" id="MobiDB-lite"/>
    </source>
</evidence>
<evidence type="ECO:0000313" key="3">
    <source>
        <dbReference type="Proteomes" id="UP000308133"/>
    </source>
</evidence>
<comment type="caution">
    <text evidence="2">The sequence shown here is derived from an EMBL/GenBank/DDBJ whole genome shotgun (WGS) entry which is preliminary data.</text>
</comment>
<gene>
    <name evidence="2" type="ORF">C1H76_7349</name>
</gene>
<dbReference type="PANTHER" id="PTHR39472">
    <property type="entry name" value="EXPRESSED PROTEIN"/>
    <property type="match status" value="1"/>
</dbReference>
<dbReference type="EMBL" id="PTQR01000088">
    <property type="protein sequence ID" value="TKX20538.1"/>
    <property type="molecule type" value="Genomic_DNA"/>
</dbReference>
<protein>
    <submittedName>
        <fullName evidence="2">Uncharacterized protein</fullName>
    </submittedName>
</protein>
<dbReference type="AlphaFoldDB" id="A0A4U7AQP8"/>
<evidence type="ECO:0000313" key="2">
    <source>
        <dbReference type="EMBL" id="TKX20538.1"/>
    </source>
</evidence>
<reference evidence="2 3" key="1">
    <citation type="submission" date="2018-02" db="EMBL/GenBank/DDBJ databases">
        <title>Draft genome sequences of Elsinoe sp., causing black scab on jojoba.</title>
        <authorList>
            <person name="Stodart B."/>
            <person name="Jeffress S."/>
            <person name="Ash G."/>
            <person name="Arun Chinnappa K."/>
        </authorList>
    </citation>
    <scope>NUCLEOTIDE SEQUENCE [LARGE SCALE GENOMIC DNA]</scope>
    <source>
        <strain evidence="2 3">Hillstone_2</strain>
    </source>
</reference>
<proteinExistence type="predicted"/>
<sequence length="381" mass="42303">MRLLHQRARDLDGYVLEGGYGGAVVVSPGSDTVGRCLLEREREGRAREDHLRQEHLELQVRSLLQQQGIDDPFIDPPCDYSIYSYPVVGDTEQQQHLSRSYEDCDLGPSEPPATRSSPPICDGDLNQSDPDPTPHSSPSRSPNMAAPNGMQPGGGAPYGLGSAIMPSAGHHQDMAHVWGLVEQLSGILHENRERWEELQSGIARAQVQIPQGIQNGESNGEANGHPPEETIAELQTKLVEAERKIEALAAAYKDQAHLVTEYENGFHEMVKLLRDRYNERSTEINGIHIYYHQLLSASRNETLQAQLTHQAWQASLSRVSRGVRLAYQEKSEQSLPYLRKIAALKEENRLLRQKVGWDPPSDSSGDEDEGEGEGEVSGRGR</sequence>
<feature type="region of interest" description="Disordered" evidence="1">
    <location>
        <begin position="352"/>
        <end position="381"/>
    </location>
</feature>
<name>A0A4U7AQP8_9PEZI</name>
<feature type="compositionally biased region" description="Low complexity" evidence="1">
    <location>
        <begin position="128"/>
        <end position="142"/>
    </location>
</feature>
<dbReference type="Proteomes" id="UP000308133">
    <property type="component" value="Unassembled WGS sequence"/>
</dbReference>
<accession>A0A4U7AQP8</accession>
<organism evidence="2 3">
    <name type="scientific">Elsinoe australis</name>
    <dbReference type="NCBI Taxonomy" id="40998"/>
    <lineage>
        <taxon>Eukaryota</taxon>
        <taxon>Fungi</taxon>
        <taxon>Dikarya</taxon>
        <taxon>Ascomycota</taxon>
        <taxon>Pezizomycotina</taxon>
        <taxon>Dothideomycetes</taxon>
        <taxon>Dothideomycetidae</taxon>
        <taxon>Myriangiales</taxon>
        <taxon>Elsinoaceae</taxon>
        <taxon>Elsinoe</taxon>
    </lineage>
</organism>